<dbReference type="EMBL" id="LJIG01000119">
    <property type="protein sequence ID" value="KRT86821.1"/>
    <property type="molecule type" value="Genomic_DNA"/>
</dbReference>
<dbReference type="AlphaFoldDB" id="A0A0T6BHJ8"/>
<proteinExistence type="inferred from homology"/>
<protein>
    <recommendedName>
        <fullName evidence="6">Transketolase-like pyrimidine-binding domain-containing protein</fullName>
    </recommendedName>
</protein>
<dbReference type="SUPFAM" id="SSF52518">
    <property type="entry name" value="Thiamin diphosphate-binding fold (THDP-binding)"/>
    <property type="match status" value="2"/>
</dbReference>
<dbReference type="Pfam" id="PF00676">
    <property type="entry name" value="E1_dh"/>
    <property type="match status" value="1"/>
</dbReference>
<organism evidence="7 8">
    <name type="scientific">Oryctes borbonicus</name>
    <dbReference type="NCBI Taxonomy" id="1629725"/>
    <lineage>
        <taxon>Eukaryota</taxon>
        <taxon>Metazoa</taxon>
        <taxon>Ecdysozoa</taxon>
        <taxon>Arthropoda</taxon>
        <taxon>Hexapoda</taxon>
        <taxon>Insecta</taxon>
        <taxon>Pterygota</taxon>
        <taxon>Neoptera</taxon>
        <taxon>Endopterygota</taxon>
        <taxon>Coleoptera</taxon>
        <taxon>Polyphaga</taxon>
        <taxon>Scarabaeiformia</taxon>
        <taxon>Scarabaeidae</taxon>
        <taxon>Dynastinae</taxon>
        <taxon>Oryctes</taxon>
    </lineage>
</organism>
<dbReference type="GO" id="GO:0045252">
    <property type="term" value="C:oxoglutarate dehydrogenase complex"/>
    <property type="evidence" value="ECO:0007669"/>
    <property type="project" value="TreeGrafter"/>
</dbReference>
<dbReference type="InterPro" id="IPR001017">
    <property type="entry name" value="DH_E1"/>
</dbReference>
<dbReference type="Gene3D" id="3.40.50.12470">
    <property type="match status" value="1"/>
</dbReference>
<dbReference type="GO" id="GO:0006099">
    <property type="term" value="P:tricarboxylic acid cycle"/>
    <property type="evidence" value="ECO:0007669"/>
    <property type="project" value="TreeGrafter"/>
</dbReference>
<comment type="caution">
    <text evidence="7">The sequence shown here is derived from an EMBL/GenBank/DDBJ whole genome shotgun (WGS) entry which is preliminary data.</text>
</comment>
<evidence type="ECO:0000256" key="1">
    <source>
        <dbReference type="ARBA" id="ARBA00001964"/>
    </source>
</evidence>
<dbReference type="InterPro" id="IPR005475">
    <property type="entry name" value="Transketolase-like_Pyr-bd"/>
</dbReference>
<dbReference type="GO" id="GO:0004591">
    <property type="term" value="F:oxoglutarate dehydrogenase (succinyl-transferring) activity"/>
    <property type="evidence" value="ECO:0007669"/>
    <property type="project" value="TreeGrafter"/>
</dbReference>
<evidence type="ECO:0000256" key="2">
    <source>
        <dbReference type="ARBA" id="ARBA00006936"/>
    </source>
</evidence>
<accession>A0A0T6BHJ8</accession>
<dbReference type="Proteomes" id="UP000051574">
    <property type="component" value="Unassembled WGS sequence"/>
</dbReference>
<dbReference type="Pfam" id="PF02779">
    <property type="entry name" value="Transket_pyr"/>
    <property type="match status" value="1"/>
</dbReference>
<keyword evidence="8" id="KW-1185">Reference proteome</keyword>
<name>A0A0T6BHJ8_9SCAR</name>
<dbReference type="GO" id="GO:0030976">
    <property type="term" value="F:thiamine pyrophosphate binding"/>
    <property type="evidence" value="ECO:0007669"/>
    <property type="project" value="InterPro"/>
</dbReference>
<dbReference type="InterPro" id="IPR029061">
    <property type="entry name" value="THDP-binding"/>
</dbReference>
<keyword evidence="4" id="KW-0560">Oxidoreductase</keyword>
<dbReference type="Gene3D" id="3.40.50.970">
    <property type="match status" value="1"/>
</dbReference>
<evidence type="ECO:0000313" key="7">
    <source>
        <dbReference type="EMBL" id="KRT86821.1"/>
    </source>
</evidence>
<evidence type="ECO:0000259" key="6">
    <source>
        <dbReference type="SMART" id="SM00861"/>
    </source>
</evidence>
<comment type="cofactor">
    <cofactor evidence="1">
        <name>thiamine diphosphate</name>
        <dbReference type="ChEBI" id="CHEBI:58937"/>
    </cofactor>
</comment>
<dbReference type="PANTHER" id="PTHR23152:SF4">
    <property type="entry name" value="2-OXOADIPATE DEHYDROGENASE COMPLEX COMPONENT E1"/>
    <property type="match status" value="1"/>
</dbReference>
<dbReference type="SMART" id="SM00861">
    <property type="entry name" value="Transket_pyr"/>
    <property type="match status" value="1"/>
</dbReference>
<keyword evidence="5" id="KW-0786">Thiamine pyrophosphate</keyword>
<evidence type="ECO:0000256" key="4">
    <source>
        <dbReference type="ARBA" id="ARBA00023002"/>
    </source>
</evidence>
<keyword evidence="3" id="KW-0809">Transit peptide</keyword>
<evidence type="ECO:0000256" key="3">
    <source>
        <dbReference type="ARBA" id="ARBA00022946"/>
    </source>
</evidence>
<evidence type="ECO:0000256" key="5">
    <source>
        <dbReference type="ARBA" id="ARBA00023052"/>
    </source>
</evidence>
<comment type="similarity">
    <text evidence="2">Belongs to the alpha-ketoglutarate dehydrogenase family.</text>
</comment>
<evidence type="ECO:0000313" key="8">
    <source>
        <dbReference type="Proteomes" id="UP000051574"/>
    </source>
</evidence>
<sequence>MSIHIHGDAAFCGQGVVFETMHLSDLPAYTTHGAIHIVINNQIGFTTDPRYSRSSPYCTDVARVVNAPIFHVNSDDPESVIHVCNIAAEWRATFHKDVVIDIVCYRRNGHNENDEPMFTQPLMYTKIKKTMPILDKYSEQLIADGVVTTAEVQDVKEKYEKICEDAFGAARKETHVKHKDWLDSPWSGFFEGKDPLKVGATGLKEETLVHIGTRFSSPPPNAAEFIIHKGLERILKARMDMINSRTADWAIAEAFAYGSLMKEGIHVRLSGQDVERGTFSHRHHVLHHQTVDKATYNPLCHLYPDQAQYTVCNSSLSEYAVLGFELGYSMTNPNALVIWEAQFGDFSNTAQCIIDQFISSGQAKWVRQSGLVVQLPHGMEGKHDYRGEM</sequence>
<gene>
    <name evidence="7" type="ORF">AMK59_1592</name>
</gene>
<reference evidence="7 8" key="1">
    <citation type="submission" date="2015-09" db="EMBL/GenBank/DDBJ databases">
        <title>Draft genome of the scarab beetle Oryctes borbonicus.</title>
        <authorList>
            <person name="Meyer J.M."/>
            <person name="Markov G.V."/>
            <person name="Baskaran P."/>
            <person name="Herrmann M."/>
            <person name="Sommer R.J."/>
            <person name="Roedelsperger C."/>
        </authorList>
    </citation>
    <scope>NUCLEOTIDE SEQUENCE [LARGE SCALE GENOMIC DNA]</scope>
    <source>
        <strain evidence="7">OB123</strain>
        <tissue evidence="7">Whole animal</tissue>
    </source>
</reference>
<feature type="domain" description="Transketolase-like pyrimidine-binding" evidence="6">
    <location>
        <begin position="247"/>
        <end position="387"/>
    </location>
</feature>
<dbReference type="InterPro" id="IPR011603">
    <property type="entry name" value="2oxoglutarate_DH_E1"/>
</dbReference>
<dbReference type="FunFam" id="3.40.50.970:FF:000135">
    <property type="entry name" value="Uncharacterized protein"/>
    <property type="match status" value="1"/>
</dbReference>
<dbReference type="PANTHER" id="PTHR23152">
    <property type="entry name" value="2-OXOGLUTARATE DEHYDROGENASE"/>
    <property type="match status" value="1"/>
</dbReference>
<dbReference type="GO" id="GO:0005739">
    <property type="term" value="C:mitochondrion"/>
    <property type="evidence" value="ECO:0007669"/>
    <property type="project" value="TreeGrafter"/>
</dbReference>
<dbReference type="OrthoDB" id="413077at2759"/>